<name>A0A9W7FXP7_9STRA</name>
<dbReference type="OrthoDB" id="202220at2759"/>
<dbReference type="AlphaFoldDB" id="A0A9W7FXP7"/>
<evidence type="ECO:0000313" key="2">
    <source>
        <dbReference type="EMBL" id="GMI21798.1"/>
    </source>
</evidence>
<keyword evidence="3" id="KW-1185">Reference proteome</keyword>
<feature type="compositionally biased region" description="Acidic residues" evidence="1">
    <location>
        <begin position="368"/>
        <end position="391"/>
    </location>
</feature>
<protein>
    <submittedName>
        <fullName evidence="2">Uncharacterized protein</fullName>
    </submittedName>
</protein>
<proteinExistence type="predicted"/>
<organism evidence="2 3">
    <name type="scientific">Triparma columacea</name>
    <dbReference type="NCBI Taxonomy" id="722753"/>
    <lineage>
        <taxon>Eukaryota</taxon>
        <taxon>Sar</taxon>
        <taxon>Stramenopiles</taxon>
        <taxon>Ochrophyta</taxon>
        <taxon>Bolidophyceae</taxon>
        <taxon>Parmales</taxon>
        <taxon>Triparmaceae</taxon>
        <taxon>Triparma</taxon>
    </lineage>
</organism>
<dbReference type="Proteomes" id="UP001165065">
    <property type="component" value="Unassembled WGS sequence"/>
</dbReference>
<reference evidence="3" key="1">
    <citation type="journal article" date="2023" name="Commun. Biol.">
        <title>Genome analysis of Parmales, the sister group of diatoms, reveals the evolutionary specialization of diatoms from phago-mixotrophs to photoautotrophs.</title>
        <authorList>
            <person name="Ban H."/>
            <person name="Sato S."/>
            <person name="Yoshikawa S."/>
            <person name="Yamada K."/>
            <person name="Nakamura Y."/>
            <person name="Ichinomiya M."/>
            <person name="Sato N."/>
            <person name="Blanc-Mathieu R."/>
            <person name="Endo H."/>
            <person name="Kuwata A."/>
            <person name="Ogata H."/>
        </authorList>
    </citation>
    <scope>NUCLEOTIDE SEQUENCE [LARGE SCALE GENOMIC DNA]</scope>
</reference>
<feature type="compositionally biased region" description="Basic and acidic residues" evidence="1">
    <location>
        <begin position="512"/>
        <end position="522"/>
    </location>
</feature>
<gene>
    <name evidence="2" type="ORF">TrCOL_g7207</name>
</gene>
<evidence type="ECO:0000256" key="1">
    <source>
        <dbReference type="SAM" id="MobiDB-lite"/>
    </source>
</evidence>
<accession>A0A9W7FXP7</accession>
<comment type="caution">
    <text evidence="2">The sequence shown here is derived from an EMBL/GenBank/DDBJ whole genome shotgun (WGS) entry which is preliminary data.</text>
</comment>
<feature type="region of interest" description="Disordered" evidence="1">
    <location>
        <begin position="364"/>
        <end position="409"/>
    </location>
</feature>
<dbReference type="EMBL" id="BRYA01000535">
    <property type="protein sequence ID" value="GMI21798.1"/>
    <property type="molecule type" value="Genomic_DNA"/>
</dbReference>
<sequence>MATKMHRYRSAVKTPSHGYCVATLIDDLTSNTLTIKIYSSDETKFVHDVSIPWPEARALLPSGGPDVDVDRLSLDKSKRGALYNALLQGFMATTTPPAPPSSTSFGPSSPVASPPTNDGVSAVALAVSSARSSYSSGSFPSCVDLCISAIKLCRAVYGQGENDVARDMYELMGDAYKMIGSRKHGRAANCYILCLKEGGGGEERVRSKLRDVGGAGVTDGEIESMLENHRLMGVEESWDFNCTGCGECCRTADNILLTPYDLFNLTRSTNIKMDTSKLRRDDKLGKSLKYMLKDDVPVCYLSPVNSGIGQCHFAYELVKVGGRLLDYTETMELKRKLEKEEEEYIPVTSDEYNLTEEEELEAIRGLEIEEGEEEEEDEKGKEEEGEEDDNCSSDGYRTDDQPHNSLPITVKNSYAKPALGCMLGVAGMPAMCAAYPIANESVWGDFWHGRDEEEEKKLDELQYGEEKRDGEGKKGGWVEREKFVLVKNEVCEGFFEKGREKTDAYYIDEGPEDHKEAEDNNPNKDNTVGDFLRSNTNLQAKEEEKAWFLTLHKKATKLKISDPDVRKTFVEHIARIWFNFDSLPTARNRPFKSWSRCKKVVQECTEVIIEQTEKFVETEEAERGGKGPVGMRYKELLKRLNL</sequence>
<feature type="region of interest" description="Disordered" evidence="1">
    <location>
        <begin position="511"/>
        <end position="530"/>
    </location>
</feature>
<evidence type="ECO:0000313" key="3">
    <source>
        <dbReference type="Proteomes" id="UP001165065"/>
    </source>
</evidence>